<dbReference type="GO" id="GO:0052621">
    <property type="term" value="F:diguanylate cyclase activity"/>
    <property type="evidence" value="ECO:0007669"/>
    <property type="project" value="UniProtKB-EC"/>
</dbReference>
<proteinExistence type="predicted"/>
<keyword evidence="3" id="KW-0812">Transmembrane</keyword>
<evidence type="ECO:0000256" key="1">
    <source>
        <dbReference type="ARBA" id="ARBA00012528"/>
    </source>
</evidence>
<dbReference type="InterPro" id="IPR000014">
    <property type="entry name" value="PAS"/>
</dbReference>
<dbReference type="PANTHER" id="PTHR45138">
    <property type="entry name" value="REGULATORY COMPONENTS OF SENSORY TRANSDUCTION SYSTEM"/>
    <property type="match status" value="1"/>
</dbReference>
<dbReference type="AlphaFoldDB" id="A0A2S0MWN0"/>
<dbReference type="PANTHER" id="PTHR45138:SF9">
    <property type="entry name" value="DIGUANYLATE CYCLASE DGCM-RELATED"/>
    <property type="match status" value="1"/>
</dbReference>
<protein>
    <recommendedName>
        <fullName evidence="1">diguanylate cyclase</fullName>
        <ecNumber evidence="1">2.7.7.65</ecNumber>
    </recommendedName>
</protein>
<dbReference type="InterPro" id="IPR029787">
    <property type="entry name" value="Nucleotide_cyclase"/>
</dbReference>
<dbReference type="PROSITE" id="PS50113">
    <property type="entry name" value="PAC"/>
    <property type="match status" value="1"/>
</dbReference>
<evidence type="ECO:0000259" key="4">
    <source>
        <dbReference type="PROSITE" id="PS50112"/>
    </source>
</evidence>
<sequence length="334" mass="36689">MSSCLKEVKLPSALLLLAITGLGVIAGLVVWVCLLWRRLAALKSQTNQLAEALDHVHAFVYMKDSERRYIYANRLTLERLGLTTKQLYGTRATDHFQAATAACIDEVDKRVLTYGESSSDQVVYGDDPATALVYLEVKEPFHDPRGRVVGLLGISTDMTEIRRLERELELRSTTDYLTGLANRRFFDERLTLALKHQRRAQGPTALLLLDIDHFKKYNDTYGHSAGDAVLQAVAAALLGAVARTTDFVARVGGEEFAMLLDGTGLQGAQQIAEAARAGVQRCGLLHEKNSAQVVTISIGIAMATPDEDPTHLYQKADRALYAAKESGRNRVCTA</sequence>
<feature type="domain" description="PAC" evidence="5">
    <location>
        <begin position="116"/>
        <end position="170"/>
    </location>
</feature>
<dbReference type="InterPro" id="IPR013656">
    <property type="entry name" value="PAS_4"/>
</dbReference>
<dbReference type="GO" id="GO:0043709">
    <property type="term" value="P:cell adhesion involved in single-species biofilm formation"/>
    <property type="evidence" value="ECO:0007669"/>
    <property type="project" value="TreeGrafter"/>
</dbReference>
<reference evidence="7 8" key="1">
    <citation type="submission" date="2018-03" db="EMBL/GenBank/DDBJ databases">
        <title>Genome sequencing of Simplicispira sp.</title>
        <authorList>
            <person name="Kim S.-J."/>
            <person name="Heo J."/>
            <person name="Kwon S.-W."/>
        </authorList>
    </citation>
    <scope>NUCLEOTIDE SEQUENCE [LARGE SCALE GENOMIC DNA]</scope>
    <source>
        <strain evidence="7 8">SC1-8</strain>
    </source>
</reference>
<dbReference type="GO" id="GO:0005886">
    <property type="term" value="C:plasma membrane"/>
    <property type="evidence" value="ECO:0007669"/>
    <property type="project" value="TreeGrafter"/>
</dbReference>
<dbReference type="InterPro" id="IPR050469">
    <property type="entry name" value="Diguanylate_Cyclase"/>
</dbReference>
<accession>A0A2S0MWN0</accession>
<dbReference type="SUPFAM" id="SSF55785">
    <property type="entry name" value="PYP-like sensor domain (PAS domain)"/>
    <property type="match status" value="1"/>
</dbReference>
<dbReference type="PROSITE" id="PS50112">
    <property type="entry name" value="PAS"/>
    <property type="match status" value="1"/>
</dbReference>
<dbReference type="Pfam" id="PF00990">
    <property type="entry name" value="GGDEF"/>
    <property type="match status" value="1"/>
</dbReference>
<dbReference type="KEGG" id="simp:C6571_01930"/>
<dbReference type="CDD" id="cd01949">
    <property type="entry name" value="GGDEF"/>
    <property type="match status" value="1"/>
</dbReference>
<dbReference type="InterPro" id="IPR000160">
    <property type="entry name" value="GGDEF_dom"/>
</dbReference>
<dbReference type="EC" id="2.7.7.65" evidence="1"/>
<keyword evidence="3" id="KW-1133">Transmembrane helix</keyword>
<dbReference type="SMART" id="SM00267">
    <property type="entry name" value="GGDEF"/>
    <property type="match status" value="1"/>
</dbReference>
<dbReference type="OrthoDB" id="9813903at2"/>
<name>A0A2S0MWN0_9BURK</name>
<evidence type="ECO:0000259" key="5">
    <source>
        <dbReference type="PROSITE" id="PS50113"/>
    </source>
</evidence>
<evidence type="ECO:0000259" key="6">
    <source>
        <dbReference type="PROSITE" id="PS50887"/>
    </source>
</evidence>
<evidence type="ECO:0000256" key="3">
    <source>
        <dbReference type="SAM" id="Phobius"/>
    </source>
</evidence>
<dbReference type="SUPFAM" id="SSF55073">
    <property type="entry name" value="Nucleotide cyclase"/>
    <property type="match status" value="1"/>
</dbReference>
<gene>
    <name evidence="7" type="ORF">C6571_01930</name>
</gene>
<evidence type="ECO:0000313" key="8">
    <source>
        <dbReference type="Proteomes" id="UP000239326"/>
    </source>
</evidence>
<keyword evidence="8" id="KW-1185">Reference proteome</keyword>
<comment type="catalytic activity">
    <reaction evidence="2">
        <text>2 GTP = 3',3'-c-di-GMP + 2 diphosphate</text>
        <dbReference type="Rhea" id="RHEA:24898"/>
        <dbReference type="ChEBI" id="CHEBI:33019"/>
        <dbReference type="ChEBI" id="CHEBI:37565"/>
        <dbReference type="ChEBI" id="CHEBI:58805"/>
        <dbReference type="EC" id="2.7.7.65"/>
    </reaction>
</comment>
<dbReference type="InterPro" id="IPR043128">
    <property type="entry name" value="Rev_trsase/Diguanyl_cyclase"/>
</dbReference>
<dbReference type="InterPro" id="IPR035965">
    <property type="entry name" value="PAS-like_dom_sf"/>
</dbReference>
<evidence type="ECO:0000313" key="7">
    <source>
        <dbReference type="EMBL" id="AVO40207.1"/>
    </source>
</evidence>
<organism evidence="7 8">
    <name type="scientific">Simplicispira suum</name>
    <dbReference type="NCBI Taxonomy" id="2109915"/>
    <lineage>
        <taxon>Bacteria</taxon>
        <taxon>Pseudomonadati</taxon>
        <taxon>Pseudomonadota</taxon>
        <taxon>Betaproteobacteria</taxon>
        <taxon>Burkholderiales</taxon>
        <taxon>Comamonadaceae</taxon>
        <taxon>Simplicispira</taxon>
    </lineage>
</organism>
<dbReference type="Gene3D" id="3.30.450.20">
    <property type="entry name" value="PAS domain"/>
    <property type="match status" value="1"/>
</dbReference>
<dbReference type="Gene3D" id="3.30.70.270">
    <property type="match status" value="1"/>
</dbReference>
<keyword evidence="3" id="KW-0472">Membrane</keyword>
<evidence type="ECO:0000256" key="2">
    <source>
        <dbReference type="ARBA" id="ARBA00034247"/>
    </source>
</evidence>
<dbReference type="GO" id="GO:1902201">
    <property type="term" value="P:negative regulation of bacterial-type flagellum-dependent cell motility"/>
    <property type="evidence" value="ECO:0007669"/>
    <property type="project" value="TreeGrafter"/>
</dbReference>
<dbReference type="FunFam" id="3.30.70.270:FF:000001">
    <property type="entry name" value="Diguanylate cyclase domain protein"/>
    <property type="match status" value="1"/>
</dbReference>
<dbReference type="EMBL" id="CP027669">
    <property type="protein sequence ID" value="AVO40207.1"/>
    <property type="molecule type" value="Genomic_DNA"/>
</dbReference>
<dbReference type="Proteomes" id="UP000239326">
    <property type="component" value="Chromosome"/>
</dbReference>
<feature type="transmembrane region" description="Helical" evidence="3">
    <location>
        <begin position="12"/>
        <end position="36"/>
    </location>
</feature>
<dbReference type="NCBIfam" id="TIGR00229">
    <property type="entry name" value="sensory_box"/>
    <property type="match status" value="1"/>
</dbReference>
<dbReference type="NCBIfam" id="TIGR00254">
    <property type="entry name" value="GGDEF"/>
    <property type="match status" value="1"/>
</dbReference>
<feature type="domain" description="PAS" evidence="4">
    <location>
        <begin position="45"/>
        <end position="89"/>
    </location>
</feature>
<dbReference type="InterPro" id="IPR000700">
    <property type="entry name" value="PAS-assoc_C"/>
</dbReference>
<dbReference type="Pfam" id="PF08448">
    <property type="entry name" value="PAS_4"/>
    <property type="match status" value="1"/>
</dbReference>
<dbReference type="PROSITE" id="PS50887">
    <property type="entry name" value="GGDEF"/>
    <property type="match status" value="1"/>
</dbReference>
<feature type="domain" description="GGDEF" evidence="6">
    <location>
        <begin position="202"/>
        <end position="334"/>
    </location>
</feature>